<reference evidence="1 2" key="1">
    <citation type="submission" date="2016-05" db="EMBL/GenBank/DDBJ databases">
        <title>A degradative enzymes factory behind the ericoid mycorrhizal symbiosis.</title>
        <authorList>
            <consortium name="DOE Joint Genome Institute"/>
            <person name="Martino E."/>
            <person name="Morin E."/>
            <person name="Grelet G."/>
            <person name="Kuo A."/>
            <person name="Kohler A."/>
            <person name="Daghino S."/>
            <person name="Barry K."/>
            <person name="Choi C."/>
            <person name="Cichocki N."/>
            <person name="Clum A."/>
            <person name="Copeland A."/>
            <person name="Hainaut M."/>
            <person name="Haridas S."/>
            <person name="Labutti K."/>
            <person name="Lindquist E."/>
            <person name="Lipzen A."/>
            <person name="Khouja H.-R."/>
            <person name="Murat C."/>
            <person name="Ohm R."/>
            <person name="Olson A."/>
            <person name="Spatafora J."/>
            <person name="Veneault-Fourrey C."/>
            <person name="Henrissat B."/>
            <person name="Grigoriev I."/>
            <person name="Martin F."/>
            <person name="Perotto S."/>
        </authorList>
    </citation>
    <scope>NUCLEOTIDE SEQUENCE [LARGE SCALE GENOMIC DNA]</scope>
    <source>
        <strain evidence="1 2">UAMH 7357</strain>
    </source>
</reference>
<dbReference type="CDD" id="cd15482">
    <property type="entry name" value="Sialidase_non-viral"/>
    <property type="match status" value="1"/>
</dbReference>
<dbReference type="InterPro" id="IPR036278">
    <property type="entry name" value="Sialidase_sf"/>
</dbReference>
<organism evidence="1 2">
    <name type="scientific">Hyaloscypha hepaticicola</name>
    <dbReference type="NCBI Taxonomy" id="2082293"/>
    <lineage>
        <taxon>Eukaryota</taxon>
        <taxon>Fungi</taxon>
        <taxon>Dikarya</taxon>
        <taxon>Ascomycota</taxon>
        <taxon>Pezizomycotina</taxon>
        <taxon>Leotiomycetes</taxon>
        <taxon>Helotiales</taxon>
        <taxon>Hyaloscyphaceae</taxon>
        <taxon>Hyaloscypha</taxon>
    </lineage>
</organism>
<gene>
    <name evidence="1" type="ORF">NA56DRAFT_577467</name>
</gene>
<dbReference type="GO" id="GO:0016787">
    <property type="term" value="F:hydrolase activity"/>
    <property type="evidence" value="ECO:0007669"/>
    <property type="project" value="UniProtKB-KW"/>
</dbReference>
<dbReference type="OrthoDB" id="2739686at2759"/>
<keyword evidence="2" id="KW-1185">Reference proteome</keyword>
<dbReference type="PANTHER" id="PTHR38792">
    <property type="entry name" value="BNR/ASP-BOX REPEAT DOMAIN PROTEIN (AFU_ORTHOLOGUE AFUA_7G06430)-RELATED"/>
    <property type="match status" value="1"/>
</dbReference>
<dbReference type="Proteomes" id="UP000235672">
    <property type="component" value="Unassembled WGS sequence"/>
</dbReference>
<protein>
    <submittedName>
        <fullName evidence="1">Glycoside hydrolase family 93 protein</fullName>
    </submittedName>
</protein>
<proteinExistence type="predicted"/>
<dbReference type="AlphaFoldDB" id="A0A2J6PWA5"/>
<dbReference type="PANTHER" id="PTHR38792:SF3">
    <property type="entry name" value="BNR_ASP-BOX REPEAT DOMAIN PROTEIN (AFU_ORTHOLOGUE AFUA_7G06430)-RELATED"/>
    <property type="match status" value="1"/>
</dbReference>
<dbReference type="STRING" id="1745343.A0A2J6PWA5"/>
<evidence type="ECO:0000313" key="1">
    <source>
        <dbReference type="EMBL" id="PMD18318.1"/>
    </source>
</evidence>
<dbReference type="InterPro" id="IPR002860">
    <property type="entry name" value="BNR_rpt"/>
</dbReference>
<dbReference type="Pfam" id="PF02012">
    <property type="entry name" value="BNR"/>
    <property type="match status" value="1"/>
</dbReference>
<name>A0A2J6PWA5_9HELO</name>
<evidence type="ECO:0000313" key="2">
    <source>
        <dbReference type="Proteomes" id="UP000235672"/>
    </source>
</evidence>
<dbReference type="EMBL" id="KZ613495">
    <property type="protein sequence ID" value="PMD18318.1"/>
    <property type="molecule type" value="Genomic_DNA"/>
</dbReference>
<sequence length="350" mass="38833">MTPRLVGDPVSVNPPPGKQTYPRAIKLQSGVLLAASTILEPEQSISLSSSLDAGISWTPYSTVVKSPTPDLQLNNPFLLELPSGLAFSEKPGGQNEGYLYYRLVIYYSDDAGETWQHLSTPVQEPGLIYGNWEPFLRLSNSGVLQFFYSREVGGRDQDNLMRVSHDEGLSWSEAQIISGLEMETRDGMLGLQEIVPGSGHLMAVFESVEEKGDGTVFEGRFGIWSVISRDDGITWGGRKLIYESYIWDAQTGEYIKRNAGAPQITMVGETLVISFMTDEEKLEGMWHRNAYVKIIISADKGLTWDNKLLVAEKAAAWAGLLALNETDFLVLCDHEDRTEAQRGSLVQLFD</sequence>
<dbReference type="Gene3D" id="2.120.10.10">
    <property type="match status" value="1"/>
</dbReference>
<keyword evidence="1" id="KW-0378">Hydrolase</keyword>
<dbReference type="SUPFAM" id="SSF50939">
    <property type="entry name" value="Sialidases"/>
    <property type="match status" value="1"/>
</dbReference>
<accession>A0A2J6PWA5</accession>